<reference evidence="2 3" key="1">
    <citation type="submission" date="2018-06" db="EMBL/GenBank/DDBJ databases">
        <authorList>
            <consortium name="Pathogen Informatics"/>
            <person name="Doyle S."/>
        </authorList>
    </citation>
    <scope>NUCLEOTIDE SEQUENCE [LARGE SCALE GENOMIC DNA]</scope>
    <source>
        <strain evidence="2 3">NCTC13296</strain>
    </source>
</reference>
<dbReference type="RefSeq" id="WP_064064411.1">
    <property type="nucleotide sequence ID" value="NZ_LPZN01000035.1"/>
</dbReference>
<keyword evidence="3" id="KW-1185">Reference proteome</keyword>
<keyword evidence="1" id="KW-0472">Membrane</keyword>
<dbReference type="Proteomes" id="UP000254569">
    <property type="component" value="Unassembled WGS sequence"/>
</dbReference>
<sequence>MRRRGARYPDEGHGSWNDENYYASEYDEPYYVDDGYHSYPYDVASPRRSSLPVRAARAISGVVCGAVLVLTAVVCGAQYLAGDRGFPGPGTTAVAAHVVASLVALIAQVTADRRSGGAALLSSAVVIFTASILLLTQWWG</sequence>
<gene>
    <name evidence="2" type="ORF">NCTC13296_04122</name>
</gene>
<dbReference type="OrthoDB" id="4484280at2"/>
<feature type="transmembrane region" description="Helical" evidence="1">
    <location>
        <begin position="118"/>
        <end position="139"/>
    </location>
</feature>
<protein>
    <submittedName>
        <fullName evidence="2">Hypothetical membrane protein</fullName>
    </submittedName>
</protein>
<organism evidence="2 3">
    <name type="scientific">Rhodococcus gordoniae</name>
    <dbReference type="NCBI Taxonomy" id="223392"/>
    <lineage>
        <taxon>Bacteria</taxon>
        <taxon>Bacillati</taxon>
        <taxon>Actinomycetota</taxon>
        <taxon>Actinomycetes</taxon>
        <taxon>Mycobacteriales</taxon>
        <taxon>Nocardiaceae</taxon>
        <taxon>Rhodococcus</taxon>
    </lineage>
</organism>
<evidence type="ECO:0000313" key="2">
    <source>
        <dbReference type="EMBL" id="SUE17222.1"/>
    </source>
</evidence>
<dbReference type="AlphaFoldDB" id="A0A379M508"/>
<feature type="transmembrane region" description="Helical" evidence="1">
    <location>
        <begin position="93"/>
        <end position="111"/>
    </location>
</feature>
<keyword evidence="1" id="KW-1133">Transmembrane helix</keyword>
<proteinExistence type="predicted"/>
<name>A0A379M508_9NOCA</name>
<accession>A0A379M508</accession>
<feature type="transmembrane region" description="Helical" evidence="1">
    <location>
        <begin position="58"/>
        <end position="81"/>
    </location>
</feature>
<evidence type="ECO:0000256" key="1">
    <source>
        <dbReference type="SAM" id="Phobius"/>
    </source>
</evidence>
<keyword evidence="1" id="KW-0812">Transmembrane</keyword>
<evidence type="ECO:0000313" key="3">
    <source>
        <dbReference type="Proteomes" id="UP000254569"/>
    </source>
</evidence>
<dbReference type="EMBL" id="UGVI01000001">
    <property type="protein sequence ID" value="SUE17222.1"/>
    <property type="molecule type" value="Genomic_DNA"/>
</dbReference>